<protein>
    <submittedName>
        <fullName evidence="2">Uncharacterized protein</fullName>
    </submittedName>
</protein>
<dbReference type="Proteomes" id="UP000887565">
    <property type="component" value="Unplaced"/>
</dbReference>
<sequence length="166" mass="19155">MSIKRWQVKLRICHSQKYLQDLKHRDFIFAVEDQIFLFVYSKCGGYLKLFQWKNDNWNLEIKIDDTCCKAALNKKCSESIESLEFNFLPTTDGFYAAYEQESVVHVVRLMVNLGSASGTTSAKCVEVAKWDISESFRVGGHLTSMAFSIDHRKIFLWGGEQGCGFW</sequence>
<proteinExistence type="predicted"/>
<accession>A0A915JK78</accession>
<reference evidence="2" key="1">
    <citation type="submission" date="2022-11" db="UniProtKB">
        <authorList>
            <consortium name="WormBaseParasite"/>
        </authorList>
    </citation>
    <scope>IDENTIFICATION</scope>
</reference>
<evidence type="ECO:0000313" key="2">
    <source>
        <dbReference type="WBParaSite" id="nRc.2.0.1.t26513-RA"/>
    </source>
</evidence>
<dbReference type="WBParaSite" id="nRc.2.0.1.t26513-RA">
    <property type="protein sequence ID" value="nRc.2.0.1.t26513-RA"/>
    <property type="gene ID" value="nRc.2.0.1.g26513"/>
</dbReference>
<keyword evidence="1" id="KW-1185">Reference proteome</keyword>
<dbReference type="AlphaFoldDB" id="A0A915JK78"/>
<evidence type="ECO:0000313" key="1">
    <source>
        <dbReference type="Proteomes" id="UP000887565"/>
    </source>
</evidence>
<name>A0A915JK78_ROMCU</name>
<organism evidence="1 2">
    <name type="scientific">Romanomermis culicivorax</name>
    <name type="common">Nematode worm</name>
    <dbReference type="NCBI Taxonomy" id="13658"/>
    <lineage>
        <taxon>Eukaryota</taxon>
        <taxon>Metazoa</taxon>
        <taxon>Ecdysozoa</taxon>
        <taxon>Nematoda</taxon>
        <taxon>Enoplea</taxon>
        <taxon>Dorylaimia</taxon>
        <taxon>Mermithida</taxon>
        <taxon>Mermithoidea</taxon>
        <taxon>Mermithidae</taxon>
        <taxon>Romanomermis</taxon>
    </lineage>
</organism>